<comment type="caution">
    <text evidence="1">The sequence shown here is derived from an EMBL/GenBank/DDBJ whole genome shotgun (WGS) entry which is preliminary data.</text>
</comment>
<protein>
    <recommendedName>
        <fullName evidence="3">SnoaL-like domain-containing protein</fullName>
    </recommendedName>
</protein>
<dbReference type="OrthoDB" id="333383at2"/>
<dbReference type="Proteomes" id="UP000239001">
    <property type="component" value="Unassembled WGS sequence"/>
</dbReference>
<evidence type="ECO:0000313" key="1">
    <source>
        <dbReference type="EMBL" id="PSF37686.1"/>
    </source>
</evidence>
<proteinExistence type="predicted"/>
<evidence type="ECO:0000313" key="2">
    <source>
        <dbReference type="Proteomes" id="UP000239001"/>
    </source>
</evidence>
<dbReference type="Gene3D" id="3.10.450.50">
    <property type="match status" value="1"/>
</dbReference>
<sequence>MKKSLEKFPDLHFKLLDCLVSINSIILYYTSVQGIKAAEFLVFGENGKVIKAIAHYEQIS</sequence>
<dbReference type="EMBL" id="PXOH01000007">
    <property type="protein sequence ID" value="PSF37686.1"/>
    <property type="molecule type" value="Genomic_DNA"/>
</dbReference>
<evidence type="ECO:0008006" key="3">
    <source>
        <dbReference type="Google" id="ProtNLM"/>
    </source>
</evidence>
<name>A0A2T1LZB7_9CHRO</name>
<reference evidence="1 2" key="2">
    <citation type="submission" date="2018-03" db="EMBL/GenBank/DDBJ databases">
        <authorList>
            <person name="Keele B.F."/>
        </authorList>
    </citation>
    <scope>NUCLEOTIDE SEQUENCE [LARGE SCALE GENOMIC DNA]</scope>
    <source>
        <strain evidence="1 2">CCALA 016</strain>
    </source>
</reference>
<accession>A0A2T1LZB7</accession>
<organism evidence="1 2">
    <name type="scientific">Aphanothece hegewaldii CCALA 016</name>
    <dbReference type="NCBI Taxonomy" id="2107694"/>
    <lineage>
        <taxon>Bacteria</taxon>
        <taxon>Bacillati</taxon>
        <taxon>Cyanobacteriota</taxon>
        <taxon>Cyanophyceae</taxon>
        <taxon>Oscillatoriophycideae</taxon>
        <taxon>Chroococcales</taxon>
        <taxon>Aphanothecaceae</taxon>
        <taxon>Aphanothece</taxon>
    </lineage>
</organism>
<keyword evidence="2" id="KW-1185">Reference proteome</keyword>
<gene>
    <name evidence="1" type="ORF">C7H19_09025</name>
</gene>
<dbReference type="AlphaFoldDB" id="A0A2T1LZB7"/>
<dbReference type="RefSeq" id="WP_106456551.1">
    <property type="nucleotide sequence ID" value="NZ_PXOH01000007.1"/>
</dbReference>
<reference evidence="1 2" key="1">
    <citation type="submission" date="2018-03" db="EMBL/GenBank/DDBJ databases">
        <title>The ancient ancestry and fast evolution of plastids.</title>
        <authorList>
            <person name="Moore K.R."/>
            <person name="Magnabosco C."/>
            <person name="Momper L."/>
            <person name="Gold D.A."/>
            <person name="Bosak T."/>
            <person name="Fournier G.P."/>
        </authorList>
    </citation>
    <scope>NUCLEOTIDE SEQUENCE [LARGE SCALE GENOMIC DNA]</scope>
    <source>
        <strain evidence="1 2">CCALA 016</strain>
    </source>
</reference>